<keyword evidence="3" id="KW-0808">Transferase</keyword>
<dbReference type="GO" id="GO:0016020">
    <property type="term" value="C:membrane"/>
    <property type="evidence" value="ECO:0007669"/>
    <property type="project" value="UniProtKB-SubCell"/>
</dbReference>
<evidence type="ECO:0000256" key="5">
    <source>
        <dbReference type="ARBA" id="ARBA00022989"/>
    </source>
</evidence>
<feature type="region of interest" description="Disordered" evidence="7">
    <location>
        <begin position="223"/>
        <end position="248"/>
    </location>
</feature>
<gene>
    <name evidence="10" type="ORF">A1O1_00111</name>
</gene>
<dbReference type="Proteomes" id="UP000019484">
    <property type="component" value="Unassembled WGS sequence"/>
</dbReference>
<evidence type="ECO:0000256" key="3">
    <source>
        <dbReference type="ARBA" id="ARBA00022679"/>
    </source>
</evidence>
<comment type="caution">
    <text evidence="10">The sequence shown here is derived from an EMBL/GenBank/DDBJ whole genome shotgun (WGS) entry which is preliminary data.</text>
</comment>
<evidence type="ECO:0000313" key="10">
    <source>
        <dbReference type="EMBL" id="EXJ94993.1"/>
    </source>
</evidence>
<dbReference type="HOGENOM" id="CLU_021051_1_1_1"/>
<dbReference type="PANTHER" id="PTHR31595">
    <property type="entry name" value="LONG-CHAIN-ALCOHOL O-FATTY-ACYLTRANSFERASE 3-RELATED"/>
    <property type="match status" value="1"/>
</dbReference>
<keyword evidence="6 8" id="KW-0472">Membrane</keyword>
<evidence type="ECO:0000259" key="9">
    <source>
        <dbReference type="Pfam" id="PF13813"/>
    </source>
</evidence>
<evidence type="ECO:0000313" key="11">
    <source>
        <dbReference type="Proteomes" id="UP000019484"/>
    </source>
</evidence>
<dbReference type="InterPro" id="IPR032805">
    <property type="entry name" value="Wax_synthase_dom"/>
</dbReference>
<keyword evidence="4 8" id="KW-0812">Transmembrane</keyword>
<accession>W9YR26</accession>
<dbReference type="GeneID" id="19155021"/>
<feature type="transmembrane region" description="Helical" evidence="8">
    <location>
        <begin position="61"/>
        <end position="78"/>
    </location>
</feature>
<dbReference type="OrthoDB" id="2796277at2759"/>
<dbReference type="eggNOG" id="ENOG502SAIV">
    <property type="taxonomic scope" value="Eukaryota"/>
</dbReference>
<comment type="subcellular location">
    <subcellularLocation>
        <location evidence="1">Membrane</location>
        <topology evidence="1">Multi-pass membrane protein</topology>
    </subcellularLocation>
</comment>
<sequence>MAQEYVSLYRQTLAERQQRYDAAIASGQYTPFLYPWDTLPALYLLFGIAVAPRFRPGLAKAVRYGCFLLVVLHFAYIGSQHRTLSFASGYMMGISGAWAVIMSAALLVFNDVAKDFTRIETRPIEPAGDASHPNGVVAVSGSDFASPIDLTKRKVPAVFTSKDKKQLGSQGGEQPATRPYKLVWQGYPYDSDWLHIIDWAADLITNFRGVNWKHRIQTAGEVDAPISPNHGNQISSAREEAVSGPPAVPEQTLRSLQYRTLQNFITTYLVLDLLKTTMMTDPYFLGLEPLDSPTQWPWLFRLNQHVPVATSLARLLTSMVAVITALTFVFGLSPLFFAVILPCFMDVSSITKSPLLEPWMYPPQWYPLGRTVLQSGLAGFWGKFWHQMFRFGISEPSRVIIEGLDLNQRGNAARATQVLIGFLLSGLIHAAGSYTSFSLKPSHPISGPLVFFFSQGVGVLLQQFLAKILRICIPQTKSLPPLARQLAKLVFVVLYLYFTGPLLADDFARCGVWLFEPFPISPLRGLGFGPGGKDEGWFAWYQEGSKWVGWWQGDHWWQSGLAIY</sequence>
<evidence type="ECO:0000256" key="7">
    <source>
        <dbReference type="SAM" id="MobiDB-lite"/>
    </source>
</evidence>
<dbReference type="EMBL" id="AMWN01000001">
    <property type="protein sequence ID" value="EXJ94993.1"/>
    <property type="molecule type" value="Genomic_DNA"/>
</dbReference>
<feature type="transmembrane region" description="Helical" evidence="8">
    <location>
        <begin position="38"/>
        <end position="54"/>
    </location>
</feature>
<proteinExistence type="inferred from homology"/>
<protein>
    <recommendedName>
        <fullName evidence="9">Wax synthase domain-containing protein</fullName>
    </recommendedName>
</protein>
<dbReference type="InterPro" id="IPR044851">
    <property type="entry name" value="Wax_synthase"/>
</dbReference>
<evidence type="ECO:0000256" key="4">
    <source>
        <dbReference type="ARBA" id="ARBA00022692"/>
    </source>
</evidence>
<dbReference type="STRING" id="1182541.W9YR26"/>
<organism evidence="10 11">
    <name type="scientific">Capronia coronata CBS 617.96</name>
    <dbReference type="NCBI Taxonomy" id="1182541"/>
    <lineage>
        <taxon>Eukaryota</taxon>
        <taxon>Fungi</taxon>
        <taxon>Dikarya</taxon>
        <taxon>Ascomycota</taxon>
        <taxon>Pezizomycotina</taxon>
        <taxon>Eurotiomycetes</taxon>
        <taxon>Chaetothyriomycetidae</taxon>
        <taxon>Chaetothyriales</taxon>
        <taxon>Herpotrichiellaceae</taxon>
        <taxon>Capronia</taxon>
    </lineage>
</organism>
<dbReference type="AlphaFoldDB" id="W9YR26"/>
<feature type="domain" description="Wax synthase" evidence="9">
    <location>
        <begin position="369"/>
        <end position="452"/>
    </location>
</feature>
<evidence type="ECO:0000256" key="8">
    <source>
        <dbReference type="SAM" id="Phobius"/>
    </source>
</evidence>
<keyword evidence="5 8" id="KW-1133">Transmembrane helix</keyword>
<dbReference type="GO" id="GO:0006629">
    <property type="term" value="P:lipid metabolic process"/>
    <property type="evidence" value="ECO:0007669"/>
    <property type="project" value="InterPro"/>
</dbReference>
<reference evidence="10 11" key="1">
    <citation type="submission" date="2013-03" db="EMBL/GenBank/DDBJ databases">
        <title>The Genome Sequence of Capronia coronata CBS 617.96.</title>
        <authorList>
            <consortium name="The Broad Institute Genomics Platform"/>
            <person name="Cuomo C."/>
            <person name="de Hoog S."/>
            <person name="Gorbushina A."/>
            <person name="Walker B."/>
            <person name="Young S.K."/>
            <person name="Zeng Q."/>
            <person name="Gargeya S."/>
            <person name="Fitzgerald M."/>
            <person name="Haas B."/>
            <person name="Abouelleil A."/>
            <person name="Allen A.W."/>
            <person name="Alvarado L."/>
            <person name="Arachchi H.M."/>
            <person name="Berlin A.M."/>
            <person name="Chapman S.B."/>
            <person name="Gainer-Dewar J."/>
            <person name="Goldberg J."/>
            <person name="Griggs A."/>
            <person name="Gujja S."/>
            <person name="Hansen M."/>
            <person name="Howarth C."/>
            <person name="Imamovic A."/>
            <person name="Ireland A."/>
            <person name="Larimer J."/>
            <person name="McCowan C."/>
            <person name="Murphy C."/>
            <person name="Pearson M."/>
            <person name="Poon T.W."/>
            <person name="Priest M."/>
            <person name="Roberts A."/>
            <person name="Saif S."/>
            <person name="Shea T."/>
            <person name="Sisk P."/>
            <person name="Sykes S."/>
            <person name="Wortman J."/>
            <person name="Nusbaum C."/>
            <person name="Birren B."/>
        </authorList>
    </citation>
    <scope>NUCLEOTIDE SEQUENCE [LARGE SCALE GENOMIC DNA]</scope>
    <source>
        <strain evidence="10 11">CBS 617.96</strain>
    </source>
</reference>
<dbReference type="RefSeq" id="XP_007719222.1">
    <property type="nucleotide sequence ID" value="XM_007721032.1"/>
</dbReference>
<feature type="transmembrane region" description="Helical" evidence="8">
    <location>
        <begin position="90"/>
        <end position="109"/>
    </location>
</feature>
<evidence type="ECO:0000256" key="6">
    <source>
        <dbReference type="ARBA" id="ARBA00023136"/>
    </source>
</evidence>
<dbReference type="Pfam" id="PF13813">
    <property type="entry name" value="MBOAT_2"/>
    <property type="match status" value="1"/>
</dbReference>
<feature type="transmembrane region" description="Helical" evidence="8">
    <location>
        <begin position="320"/>
        <end position="345"/>
    </location>
</feature>
<dbReference type="GO" id="GO:0008374">
    <property type="term" value="F:O-acyltransferase activity"/>
    <property type="evidence" value="ECO:0007669"/>
    <property type="project" value="InterPro"/>
</dbReference>
<name>W9YR26_9EURO</name>
<evidence type="ECO:0000256" key="1">
    <source>
        <dbReference type="ARBA" id="ARBA00004141"/>
    </source>
</evidence>
<dbReference type="PANTHER" id="PTHR31595:SF67">
    <property type="entry name" value="WAX SYNTHASE DOMAIN-CONTAINING PROTEIN"/>
    <property type="match status" value="1"/>
</dbReference>
<evidence type="ECO:0000256" key="2">
    <source>
        <dbReference type="ARBA" id="ARBA00007282"/>
    </source>
</evidence>
<comment type="similarity">
    <text evidence="2">Belongs to the wax synthase family.</text>
</comment>
<keyword evidence="11" id="KW-1185">Reference proteome</keyword>